<protein>
    <submittedName>
        <fullName evidence="1">Uncharacterized protein</fullName>
    </submittedName>
</protein>
<accession>A0A0K8TYD9</accession>
<proteinExistence type="predicted"/>
<evidence type="ECO:0000313" key="1">
    <source>
        <dbReference type="EMBL" id="JAI19268.1"/>
    </source>
</evidence>
<reference evidence="1" key="1">
    <citation type="submission" date="2015-06" db="EMBL/GenBank/DDBJ databases">
        <authorList>
            <person name="Hoefler B.C."/>
            <person name="Straight P.D."/>
        </authorList>
    </citation>
    <scope>NUCLEOTIDE SEQUENCE</scope>
</reference>
<dbReference type="EMBL" id="GDHF01033046">
    <property type="protein sequence ID" value="JAI19268.1"/>
    <property type="molecule type" value="Transcribed_RNA"/>
</dbReference>
<gene>
    <name evidence="1" type="ORF">c0_g1_i1</name>
</gene>
<sequence length="156" mass="17595">MSAKLDGLAYGRAIAITSKWPASTKGVALVEKLLIGSLLKKWHFCQMYQENLDSSSAINRANAEELIIPQFDYSPTPTTSNRSFSGHQNDETWSQFNNILKKPEELVAGKNNSPYAQVLACFDWLLNKLPQSIADDMCMEFNSMLLQKVKEFKSKK</sequence>
<name>A0A0K8TYD9_BACLA</name>
<dbReference type="AlphaFoldDB" id="A0A0K8TYD9"/>
<organism evidence="1">
    <name type="scientific">Bactrocera latifrons</name>
    <name type="common">Malaysian fruit fly</name>
    <name type="synonym">Chaetodacus latifrons</name>
    <dbReference type="NCBI Taxonomy" id="174628"/>
    <lineage>
        <taxon>Eukaryota</taxon>
        <taxon>Metazoa</taxon>
        <taxon>Ecdysozoa</taxon>
        <taxon>Arthropoda</taxon>
        <taxon>Hexapoda</taxon>
        <taxon>Insecta</taxon>
        <taxon>Pterygota</taxon>
        <taxon>Neoptera</taxon>
        <taxon>Endopterygota</taxon>
        <taxon>Diptera</taxon>
        <taxon>Brachycera</taxon>
        <taxon>Muscomorpha</taxon>
        <taxon>Tephritoidea</taxon>
        <taxon>Tephritidae</taxon>
        <taxon>Bactrocera</taxon>
        <taxon>Bactrocera</taxon>
    </lineage>
</organism>
<dbReference type="OrthoDB" id="8036311at2759"/>